<dbReference type="Gene3D" id="3.90.350.10">
    <property type="entry name" value="Transposase Inhibitor Protein From Tn5, Chain A, domain 1"/>
    <property type="match status" value="1"/>
</dbReference>
<dbReference type="Pfam" id="PF13546">
    <property type="entry name" value="DDE_5"/>
    <property type="match status" value="1"/>
</dbReference>
<proteinExistence type="predicted"/>
<organism evidence="2 3">
    <name type="scientific">Paenibacillus odorifer</name>
    <dbReference type="NCBI Taxonomy" id="189426"/>
    <lineage>
        <taxon>Bacteria</taxon>
        <taxon>Bacillati</taxon>
        <taxon>Bacillota</taxon>
        <taxon>Bacilli</taxon>
        <taxon>Bacillales</taxon>
        <taxon>Paenibacillaceae</taxon>
        <taxon>Paenibacillus</taxon>
    </lineage>
</organism>
<dbReference type="InterPro" id="IPR012337">
    <property type="entry name" value="RNaseH-like_sf"/>
</dbReference>
<dbReference type="RefSeq" id="WP_076121961.1">
    <property type="nucleotide sequence ID" value="NZ_MPTC01000071.1"/>
</dbReference>
<gene>
    <name evidence="2" type="ORF">BSK52_29510</name>
</gene>
<evidence type="ECO:0000313" key="2">
    <source>
        <dbReference type="EMBL" id="OMD34129.1"/>
    </source>
</evidence>
<evidence type="ECO:0000259" key="1">
    <source>
        <dbReference type="Pfam" id="PF13546"/>
    </source>
</evidence>
<dbReference type="InterPro" id="IPR038721">
    <property type="entry name" value="IS701-like_DDE_dom"/>
</dbReference>
<feature type="domain" description="Transposase IS701-like DDE" evidence="1">
    <location>
        <begin position="73"/>
        <end position="248"/>
    </location>
</feature>
<dbReference type="OrthoDB" id="29496at2"/>
<dbReference type="SUPFAM" id="SSF53098">
    <property type="entry name" value="Ribonuclease H-like"/>
    <property type="match status" value="1"/>
</dbReference>
<sequence length="450" mass="51445">MLQQHSLSEQSRFSKLFATLFIGKTLRQAGISKSFGLSSLAIFQIIFSLVFEGKNWFRLLESDRATDLPGKDVIYRFLNQASFAWRHFLQALSLRIVRHFESLISANRVRVFIVDDSVLSRNRSKKAELLARVFDHSTGKFTKGYTMLTLGWSDGFSFAPLDFIMLSSAKITNRLCEMASSLSKRSHGYKRRMEAFSRKPDAVVALLERALRAGFTADFVLMDSWFTQAPLLRELTSKGLPVIGMVKEMKQRYLVQGKRLTLREVFQSLPASKAKDMKGSIIVQTACGLPVKLVFVRNRNKKREWLAILSTDVTVDAAEIVRIYGMRWSIETFFKVTKSYLKLGTEFQGRSFDGLISHTTIVFSRYLAMEYERRQSSDDRTLGGLFFLFADEVRDLDYQTALQQLMSLFLEMSQAKTKKNKTAVFCQLQEWISGLPSYIKGLFGDLSCES</sequence>
<dbReference type="Proteomes" id="UP000187439">
    <property type="component" value="Unassembled WGS sequence"/>
</dbReference>
<dbReference type="EMBL" id="MPTC01000071">
    <property type="protein sequence ID" value="OMD34129.1"/>
    <property type="molecule type" value="Genomic_DNA"/>
</dbReference>
<accession>A0A1R0XGD9</accession>
<comment type="caution">
    <text evidence="2">The sequence shown here is derived from an EMBL/GenBank/DDBJ whole genome shotgun (WGS) entry which is preliminary data.</text>
</comment>
<reference evidence="2 3" key="1">
    <citation type="submission" date="2016-10" db="EMBL/GenBank/DDBJ databases">
        <title>Paenibacillus species isolates.</title>
        <authorList>
            <person name="Beno S.M."/>
        </authorList>
    </citation>
    <scope>NUCLEOTIDE SEQUENCE [LARGE SCALE GENOMIC DNA]</scope>
    <source>
        <strain evidence="2 3">FSL H7-0710</strain>
    </source>
</reference>
<dbReference type="AlphaFoldDB" id="A0A1R0XGD9"/>
<protein>
    <submittedName>
        <fullName evidence="2">IS4 family transposase</fullName>
    </submittedName>
</protein>
<evidence type="ECO:0000313" key="3">
    <source>
        <dbReference type="Proteomes" id="UP000187439"/>
    </source>
</evidence>
<name>A0A1R0XGD9_9BACL</name>